<comment type="caution">
    <text evidence="3">The sequence shown here is derived from an EMBL/GenBank/DDBJ whole genome shotgun (WGS) entry which is preliminary data.</text>
</comment>
<comment type="similarity">
    <text evidence="1">Belongs to the universal stress protein A family.</text>
</comment>
<dbReference type="InterPro" id="IPR006015">
    <property type="entry name" value="Universal_stress_UspA"/>
</dbReference>
<organism evidence="3 4">
    <name type="scientific">Armatimonas rosea</name>
    <dbReference type="NCBI Taxonomy" id="685828"/>
    <lineage>
        <taxon>Bacteria</taxon>
        <taxon>Bacillati</taxon>
        <taxon>Armatimonadota</taxon>
        <taxon>Armatimonadia</taxon>
        <taxon>Armatimonadales</taxon>
        <taxon>Armatimonadaceae</taxon>
        <taxon>Armatimonas</taxon>
    </lineage>
</organism>
<dbReference type="CDD" id="cd00293">
    <property type="entry name" value="USP-like"/>
    <property type="match status" value="2"/>
</dbReference>
<dbReference type="PANTHER" id="PTHR31964">
    <property type="entry name" value="ADENINE NUCLEOTIDE ALPHA HYDROLASES-LIKE SUPERFAMILY PROTEIN"/>
    <property type="match status" value="1"/>
</dbReference>
<protein>
    <submittedName>
        <fullName evidence="3">Nucleotide-binding universal stress UspA family protein</fullName>
    </submittedName>
</protein>
<evidence type="ECO:0000256" key="1">
    <source>
        <dbReference type="ARBA" id="ARBA00008791"/>
    </source>
</evidence>
<dbReference type="PRINTS" id="PR01438">
    <property type="entry name" value="UNVRSLSTRESS"/>
</dbReference>
<feature type="domain" description="UspA" evidence="2">
    <location>
        <begin position="156"/>
        <end position="295"/>
    </location>
</feature>
<dbReference type="RefSeq" id="WP_184195193.1">
    <property type="nucleotide sequence ID" value="NZ_JACHGW010000002.1"/>
</dbReference>
<feature type="domain" description="UspA" evidence="2">
    <location>
        <begin position="28"/>
        <end position="144"/>
    </location>
</feature>
<evidence type="ECO:0000259" key="2">
    <source>
        <dbReference type="Pfam" id="PF00582"/>
    </source>
</evidence>
<dbReference type="Proteomes" id="UP000520814">
    <property type="component" value="Unassembled WGS sequence"/>
</dbReference>
<dbReference type="SUPFAM" id="SSF52402">
    <property type="entry name" value="Adenine nucleotide alpha hydrolases-like"/>
    <property type="match status" value="2"/>
</dbReference>
<keyword evidence="4" id="KW-1185">Reference proteome</keyword>
<sequence length="298" mass="31982">MKIVLGAELAMAAGGSSVVGLLKRLRFPQAQVDMMHAVPPPIYTGWEYDPVIAPSVLAEIAQQDRDSAAGSLEKLAQELGSALHPVAVVTTGNPAERLMTYADECKADLIAVNGTVAGPLVAFLTGSVARGLVIGAHQSVLLARGESDELRPLRAVLATDHSPYSERCIAQLSTLWPQGIQHITVLTSFPEERLRAMEPMLPPVSVPPTQAVRETLEAKNNALIERLGGCFHPMLTTFESRVSPLPVHEAIAEAMKETNAELLILGAHGHSFLQRLTLGSTSFREAVFSPYSVLVMRA</sequence>
<dbReference type="Pfam" id="PF00582">
    <property type="entry name" value="Usp"/>
    <property type="match status" value="2"/>
</dbReference>
<dbReference type="AlphaFoldDB" id="A0A7W9SPC2"/>
<evidence type="ECO:0000313" key="3">
    <source>
        <dbReference type="EMBL" id="MBB6050367.1"/>
    </source>
</evidence>
<evidence type="ECO:0000313" key="4">
    <source>
        <dbReference type="Proteomes" id="UP000520814"/>
    </source>
</evidence>
<proteinExistence type="inferred from homology"/>
<gene>
    <name evidence="3" type="ORF">HNQ39_002158</name>
</gene>
<dbReference type="EMBL" id="JACHGW010000002">
    <property type="protein sequence ID" value="MBB6050367.1"/>
    <property type="molecule type" value="Genomic_DNA"/>
</dbReference>
<accession>A0A7W9SPC2</accession>
<dbReference type="Gene3D" id="3.40.50.620">
    <property type="entry name" value="HUPs"/>
    <property type="match status" value="2"/>
</dbReference>
<reference evidence="3 4" key="1">
    <citation type="submission" date="2020-08" db="EMBL/GenBank/DDBJ databases">
        <title>Genomic Encyclopedia of Type Strains, Phase IV (KMG-IV): sequencing the most valuable type-strain genomes for metagenomic binning, comparative biology and taxonomic classification.</title>
        <authorList>
            <person name="Goeker M."/>
        </authorList>
    </citation>
    <scope>NUCLEOTIDE SEQUENCE [LARGE SCALE GENOMIC DNA]</scope>
    <source>
        <strain evidence="3 4">DSM 23562</strain>
    </source>
</reference>
<dbReference type="PANTHER" id="PTHR31964:SF113">
    <property type="entry name" value="USPA DOMAIN-CONTAINING PROTEIN"/>
    <property type="match status" value="1"/>
</dbReference>
<name>A0A7W9SPC2_ARMRO</name>
<dbReference type="InterPro" id="IPR014729">
    <property type="entry name" value="Rossmann-like_a/b/a_fold"/>
</dbReference>
<dbReference type="InterPro" id="IPR006016">
    <property type="entry name" value="UspA"/>
</dbReference>